<dbReference type="AlphaFoldDB" id="B9S0T9"/>
<protein>
    <submittedName>
        <fullName evidence="1">Uncharacterized protein</fullName>
    </submittedName>
</protein>
<name>B9S0T9_RICCO</name>
<evidence type="ECO:0000313" key="1">
    <source>
        <dbReference type="EMBL" id="EEF42753.1"/>
    </source>
</evidence>
<dbReference type="Proteomes" id="UP000008311">
    <property type="component" value="Unassembled WGS sequence"/>
</dbReference>
<proteinExistence type="predicted"/>
<reference evidence="2" key="1">
    <citation type="journal article" date="2010" name="Nat. Biotechnol.">
        <title>Draft genome sequence of the oilseed species Ricinus communis.</title>
        <authorList>
            <person name="Chan A.P."/>
            <person name="Crabtree J."/>
            <person name="Zhao Q."/>
            <person name="Lorenzi H."/>
            <person name="Orvis J."/>
            <person name="Puiu D."/>
            <person name="Melake-Berhan A."/>
            <person name="Jones K.M."/>
            <person name="Redman J."/>
            <person name="Chen G."/>
            <person name="Cahoon E.B."/>
            <person name="Gedil M."/>
            <person name="Stanke M."/>
            <person name="Haas B.J."/>
            <person name="Wortman J.R."/>
            <person name="Fraser-Liggett C.M."/>
            <person name="Ravel J."/>
            <person name="Rabinowicz P.D."/>
        </authorList>
    </citation>
    <scope>NUCLEOTIDE SEQUENCE [LARGE SCALE GENOMIC DNA]</scope>
    <source>
        <strain evidence="2">cv. Hale</strain>
    </source>
</reference>
<dbReference type="InParanoid" id="B9S0T9"/>
<keyword evidence="2" id="KW-1185">Reference proteome</keyword>
<accession>B9S0T9</accession>
<organism evidence="1 2">
    <name type="scientific">Ricinus communis</name>
    <name type="common">Castor bean</name>
    <dbReference type="NCBI Taxonomy" id="3988"/>
    <lineage>
        <taxon>Eukaryota</taxon>
        <taxon>Viridiplantae</taxon>
        <taxon>Streptophyta</taxon>
        <taxon>Embryophyta</taxon>
        <taxon>Tracheophyta</taxon>
        <taxon>Spermatophyta</taxon>
        <taxon>Magnoliopsida</taxon>
        <taxon>eudicotyledons</taxon>
        <taxon>Gunneridae</taxon>
        <taxon>Pentapetalae</taxon>
        <taxon>rosids</taxon>
        <taxon>fabids</taxon>
        <taxon>Malpighiales</taxon>
        <taxon>Euphorbiaceae</taxon>
        <taxon>Acalyphoideae</taxon>
        <taxon>Acalypheae</taxon>
        <taxon>Ricinus</taxon>
    </lineage>
</organism>
<gene>
    <name evidence="1" type="ORF">RCOM_1536840</name>
</gene>
<evidence type="ECO:0000313" key="2">
    <source>
        <dbReference type="Proteomes" id="UP000008311"/>
    </source>
</evidence>
<dbReference type="EMBL" id="EQ973841">
    <property type="protein sequence ID" value="EEF42753.1"/>
    <property type="molecule type" value="Genomic_DNA"/>
</dbReference>
<sequence length="221" mass="25391">MDLLLDLSHSYCRKFPTLSFWTTQSVKERIKEELQTGGFEKGKVVDRIKNVKDDKNEAEESEDDVNQGAEIFKSINVKKDFVENVSVVLKKMAEAMVEFEVMVEIGRVHQMSGILKKIFTSVSKMFNSVSSSQGEEETDTDIEKHDEDDDDFFNYLSFFDTFAELKKAIKKDENGQQEKETNIVAEVDVVAEQAQQVFLELETPVIEVRDSPKNEQSERKI</sequence>